<dbReference type="AlphaFoldDB" id="A0ABD3P3T7"/>
<keyword evidence="2" id="KW-0732">Signal</keyword>
<dbReference type="Pfam" id="PF23562">
    <property type="entry name" value="AMP-binding_C_3"/>
    <property type="match status" value="1"/>
</dbReference>
<dbReference type="Gene3D" id="3.40.50.12780">
    <property type="entry name" value="N-terminal domain of ligase-like"/>
    <property type="match status" value="1"/>
</dbReference>
<dbReference type="InterPro" id="IPR020459">
    <property type="entry name" value="AMP-binding"/>
</dbReference>
<evidence type="ECO:0000313" key="4">
    <source>
        <dbReference type="EMBL" id="KAL3782501.1"/>
    </source>
</evidence>
<accession>A0ABD3P3T7</accession>
<keyword evidence="5" id="KW-1185">Reference proteome</keyword>
<sequence length="797" mass="88199">MRVALFLTTLCTGVRGFSPSGPTSASLLQSRSNHLAQYPVWNLIHRATAGSHHMRNIKDETGHDSKKKERNTNDTFVIKNVESILLEAPERRPLFGHSKPANKLDLSKDPLVNELRVMRDTVTSCPEIWSYMNVLCPDNKAIYDEHLCDNVVDQTYHEVYDSVRRSASAFRTLGIKKGDHVAVFGENSAHWLFVDNGLQTLGACTVVRGQDAPIEELRYIYDNSDSNEVVVLQGPTLLNKLAEAAGRDGLEGVGLSSKQGPARTVVLIHREGLDDSRIANLGNMLNLRVMCLADIMNASSPIPDRMLPKLTKDDLATIVYTSGTTGRPKGVMLTHGNLLHQIQLRFAPTKKYDVSEPLPGEVMVTILPIWHITERAAELCIFSRGVKLVYSNVRNLKSDLAYHQPHWMMLVPRVLEKVATGIQDKFNKKSRLARMMIHFFTLVATAKNRHLKIAKGQVISSSMPNAIRRLFSRCIAAVLSPLDAIGHVIVWNKVKAALGGRQKLIVSGGSALNGSLEDFYETCGVLLVVGYGLTECSPLICHRRTDSNFIAGGCVGLPVTGTEIRVVDVSADVTDTERPPLENGTVGRVLTRGPQVMKGYYNNEKATGESIDKFGWFDTGDLGYINPATGDLFITGRAKDTIVLSNGENIEPSPIEDAILGSKLVDQVVLRGQDEKQLSAIVVLNPLQLANEGFIPKEEGERLQRLVDKITDPHCSVEDYKNAAGELSDTLDKLRSNKKLHSHLKDDTKRLLKNFRNWEQVQDFIIVLEPFAIVNGLLTQSYKIKRGVVLGKFKAVL</sequence>
<proteinExistence type="predicted"/>
<feature type="compositionally biased region" description="Basic and acidic residues" evidence="1">
    <location>
        <begin position="56"/>
        <end position="72"/>
    </location>
</feature>
<dbReference type="InterPro" id="IPR052987">
    <property type="entry name" value="Chloroplast_AMP-bd_Enzymes"/>
</dbReference>
<evidence type="ECO:0000256" key="1">
    <source>
        <dbReference type="SAM" id="MobiDB-lite"/>
    </source>
</evidence>
<dbReference type="InterPro" id="IPR000873">
    <property type="entry name" value="AMP-dep_synth/lig_dom"/>
</dbReference>
<dbReference type="InterPro" id="IPR020845">
    <property type="entry name" value="AMP-binding_CS"/>
</dbReference>
<organism evidence="4 5">
    <name type="scientific">Cyclotella cryptica</name>
    <dbReference type="NCBI Taxonomy" id="29204"/>
    <lineage>
        <taxon>Eukaryota</taxon>
        <taxon>Sar</taxon>
        <taxon>Stramenopiles</taxon>
        <taxon>Ochrophyta</taxon>
        <taxon>Bacillariophyta</taxon>
        <taxon>Coscinodiscophyceae</taxon>
        <taxon>Thalassiosirophycidae</taxon>
        <taxon>Stephanodiscales</taxon>
        <taxon>Stephanodiscaceae</taxon>
        <taxon>Cyclotella</taxon>
    </lineage>
</organism>
<dbReference type="PANTHER" id="PTHR43813:SF1">
    <property type="entry name" value="ACYL-ACTIVATING ENZYME 16, CHLOROPLASTIC-RELATED"/>
    <property type="match status" value="1"/>
</dbReference>
<dbReference type="SUPFAM" id="SSF56801">
    <property type="entry name" value="Acetyl-CoA synthetase-like"/>
    <property type="match status" value="1"/>
</dbReference>
<gene>
    <name evidence="4" type="ORF">HJC23_013430</name>
</gene>
<feature type="domain" description="AMP-dependent synthetase/ligase" evidence="3">
    <location>
        <begin position="137"/>
        <end position="601"/>
    </location>
</feature>
<dbReference type="PANTHER" id="PTHR43813">
    <property type="entry name" value="ACYL-ACTIVATING ENZYME 16, CHLOROPLASTIC-RELATED"/>
    <property type="match status" value="1"/>
</dbReference>
<dbReference type="InterPro" id="IPR042099">
    <property type="entry name" value="ANL_N_sf"/>
</dbReference>
<dbReference type="Pfam" id="PF00501">
    <property type="entry name" value="AMP-binding"/>
    <property type="match status" value="1"/>
</dbReference>
<protein>
    <recommendedName>
        <fullName evidence="3">AMP-dependent synthetase/ligase domain-containing protein</fullName>
    </recommendedName>
</protein>
<evidence type="ECO:0000256" key="2">
    <source>
        <dbReference type="SAM" id="SignalP"/>
    </source>
</evidence>
<feature type="chain" id="PRO_5044810453" description="AMP-dependent synthetase/ligase domain-containing protein" evidence="2">
    <location>
        <begin position="17"/>
        <end position="797"/>
    </location>
</feature>
<dbReference type="Proteomes" id="UP001516023">
    <property type="component" value="Unassembled WGS sequence"/>
</dbReference>
<evidence type="ECO:0000259" key="3">
    <source>
        <dbReference type="Pfam" id="PF00501"/>
    </source>
</evidence>
<feature type="signal peptide" evidence="2">
    <location>
        <begin position="1"/>
        <end position="16"/>
    </location>
</feature>
<dbReference type="EMBL" id="JABMIG020000284">
    <property type="protein sequence ID" value="KAL3782501.1"/>
    <property type="molecule type" value="Genomic_DNA"/>
</dbReference>
<feature type="region of interest" description="Disordered" evidence="1">
    <location>
        <begin position="52"/>
        <end position="72"/>
    </location>
</feature>
<comment type="caution">
    <text evidence="4">The sequence shown here is derived from an EMBL/GenBank/DDBJ whole genome shotgun (WGS) entry which is preliminary data.</text>
</comment>
<dbReference type="PRINTS" id="PR00154">
    <property type="entry name" value="AMPBINDING"/>
</dbReference>
<reference evidence="4 5" key="1">
    <citation type="journal article" date="2020" name="G3 (Bethesda)">
        <title>Improved Reference Genome for Cyclotella cryptica CCMP332, a Model for Cell Wall Morphogenesis, Salinity Adaptation, and Lipid Production in Diatoms (Bacillariophyta).</title>
        <authorList>
            <person name="Roberts W.R."/>
            <person name="Downey K.M."/>
            <person name="Ruck E.C."/>
            <person name="Traller J.C."/>
            <person name="Alverson A.J."/>
        </authorList>
    </citation>
    <scope>NUCLEOTIDE SEQUENCE [LARGE SCALE GENOMIC DNA]</scope>
    <source>
        <strain evidence="4 5">CCMP332</strain>
    </source>
</reference>
<name>A0ABD3P3T7_9STRA</name>
<dbReference type="PROSITE" id="PS00455">
    <property type="entry name" value="AMP_BINDING"/>
    <property type="match status" value="1"/>
</dbReference>
<evidence type="ECO:0000313" key="5">
    <source>
        <dbReference type="Proteomes" id="UP001516023"/>
    </source>
</evidence>